<dbReference type="OrthoDB" id="310030at2759"/>
<sequence>MTPKCWRSVPFLLLLSITSVFASSQSFENTAIVRTIELGGSLVHVTTTFAIRALEDGLKTYTIAFGREEKEKSSWLEAKVKGQQERLEVKELPFDGSKDHHLIEVVLPKTLSLNKTLNLVLESIQTHATYPYPASVGQNEEQALKYHTDLFVLSPYATSVQRTKIKSRTPRVISYTTPQDIEPFMKESAVTKTGATVVYGPYDNIPPSTSSSFIPKYQQPVVIHYFHDQPVIELLDLKRSVEISHWGANLNTEDKITLHNAGPQLKGHFSRLDHQTQAYYKRVAPHVLPAMTLHLPSGIRNAYYYDLIGNVSTSRLRVAPSVPKDKQGTQFSVLDLRPRYPLLGGWNYTFTLGWDAPLQDSASYDRSTGRYIVEVPIMTPILGAVINQEELTVILPEGATDVQFVAPFPGAADALIGTHTTYLDTTGRPKLTFHYKDLTVKQAESIFVSYKVSWAAHLKKPVAVGTAFFSLFSLGMIARRMNLTLHQKKVS</sequence>
<dbReference type="AlphaFoldDB" id="A0A8S0VQF1"/>
<evidence type="ECO:0000313" key="11">
    <source>
        <dbReference type="EMBL" id="CAA7259755.1"/>
    </source>
</evidence>
<reference evidence="11 12" key="1">
    <citation type="submission" date="2020-01" db="EMBL/GenBank/DDBJ databases">
        <authorList>
            <person name="Gupta K D."/>
        </authorList>
    </citation>
    <scope>NUCLEOTIDE SEQUENCE [LARGE SCALE GENOMIC DNA]</scope>
</reference>
<keyword evidence="9" id="KW-0472">Membrane</keyword>
<evidence type="ECO:0000256" key="8">
    <source>
        <dbReference type="ARBA" id="ARBA00022989"/>
    </source>
</evidence>
<evidence type="ECO:0000256" key="7">
    <source>
        <dbReference type="ARBA" id="ARBA00022824"/>
    </source>
</evidence>
<dbReference type="InterPro" id="IPR007676">
    <property type="entry name" value="Ribophorin_I"/>
</dbReference>
<comment type="pathway">
    <text evidence="3 10">Protein modification; protein glycosylation.</text>
</comment>
<evidence type="ECO:0000256" key="5">
    <source>
        <dbReference type="ARBA" id="ARBA00022692"/>
    </source>
</evidence>
<comment type="function">
    <text evidence="1 10">Subunit of the oligosaccharyl transferase (OST) complex that catalyzes the initial transfer of a defined glycan (Glc(3)Man(9)GlcNAc(2) in eukaryotes) from the lipid carrier dolichol-pyrophosphate to an asparagine residue within an Asn-X-Ser/Thr consensus motif in nascent polypeptide chains, the first step in protein N-glycosylation. N-glycosylation occurs cotranslationally and the complex associates with the Sec61 complex at the channel-forming translocon complex that mediates protein translocation across the endoplasmic reticulum (ER). All subunits are required for a maximal enzyme activity.</text>
</comment>
<dbReference type="GO" id="GO:0018279">
    <property type="term" value="P:protein N-linked glycosylation via asparagine"/>
    <property type="evidence" value="ECO:0007669"/>
    <property type="project" value="TreeGrafter"/>
</dbReference>
<gene>
    <name evidence="11" type="ORF">AAE3_LOCUS2212</name>
</gene>
<keyword evidence="12" id="KW-1185">Reference proteome</keyword>
<organism evidence="11 12">
    <name type="scientific">Cyclocybe aegerita</name>
    <name type="common">Black poplar mushroom</name>
    <name type="synonym">Agrocybe aegerita</name>
    <dbReference type="NCBI Taxonomy" id="1973307"/>
    <lineage>
        <taxon>Eukaryota</taxon>
        <taxon>Fungi</taxon>
        <taxon>Dikarya</taxon>
        <taxon>Basidiomycota</taxon>
        <taxon>Agaricomycotina</taxon>
        <taxon>Agaricomycetes</taxon>
        <taxon>Agaricomycetidae</taxon>
        <taxon>Agaricales</taxon>
        <taxon>Agaricineae</taxon>
        <taxon>Bolbitiaceae</taxon>
        <taxon>Cyclocybe</taxon>
    </lineage>
</organism>
<evidence type="ECO:0000313" key="12">
    <source>
        <dbReference type="Proteomes" id="UP000467700"/>
    </source>
</evidence>
<keyword evidence="8" id="KW-1133">Transmembrane helix</keyword>
<dbReference type="PANTHER" id="PTHR21049">
    <property type="entry name" value="RIBOPHORIN I"/>
    <property type="match status" value="1"/>
</dbReference>
<evidence type="ECO:0000256" key="10">
    <source>
        <dbReference type="RuleBase" id="RU361143"/>
    </source>
</evidence>
<evidence type="ECO:0000256" key="1">
    <source>
        <dbReference type="ARBA" id="ARBA00002791"/>
    </source>
</evidence>
<keyword evidence="7 10" id="KW-0256">Endoplasmic reticulum</keyword>
<keyword evidence="5" id="KW-0812">Transmembrane</keyword>
<evidence type="ECO:0000256" key="3">
    <source>
        <dbReference type="ARBA" id="ARBA00004922"/>
    </source>
</evidence>
<evidence type="ECO:0000256" key="9">
    <source>
        <dbReference type="ARBA" id="ARBA00023136"/>
    </source>
</evidence>
<protein>
    <recommendedName>
        <fullName evidence="10">Dolichyl-diphosphooligosaccharide--protein glycosyltransferase subunit 1</fullName>
    </recommendedName>
</protein>
<keyword evidence="6 10" id="KW-0732">Signal</keyword>
<comment type="similarity">
    <text evidence="4 10">Belongs to the OST1 family.</text>
</comment>
<dbReference type="Pfam" id="PF04597">
    <property type="entry name" value="Ribophorin_I"/>
    <property type="match status" value="1"/>
</dbReference>
<accession>A0A8S0VQF1</accession>
<evidence type="ECO:0000256" key="2">
    <source>
        <dbReference type="ARBA" id="ARBA00004115"/>
    </source>
</evidence>
<comment type="subcellular location">
    <subcellularLocation>
        <location evidence="2 10">Endoplasmic reticulum membrane</location>
        <topology evidence="2 10">Single-pass type I membrane protein</topology>
    </subcellularLocation>
</comment>
<feature type="chain" id="PRO_5035966010" description="Dolichyl-diphosphooligosaccharide--protein glycosyltransferase subunit 1" evidence="10">
    <location>
        <begin position="23"/>
        <end position="491"/>
    </location>
</feature>
<dbReference type="PANTHER" id="PTHR21049:SF0">
    <property type="entry name" value="DOLICHYL-DIPHOSPHOOLIGOSACCHARIDE--PROTEIN GLYCOSYLTRANSFERASE SUBUNIT 1"/>
    <property type="match status" value="1"/>
</dbReference>
<dbReference type="Proteomes" id="UP000467700">
    <property type="component" value="Unassembled WGS sequence"/>
</dbReference>
<dbReference type="EMBL" id="CACVBS010000028">
    <property type="protein sequence ID" value="CAA7259755.1"/>
    <property type="molecule type" value="Genomic_DNA"/>
</dbReference>
<comment type="subunit">
    <text evidence="10">Component of the oligosaccharyltransferase (OST) complex.</text>
</comment>
<comment type="caution">
    <text evidence="11">The sequence shown here is derived from an EMBL/GenBank/DDBJ whole genome shotgun (WGS) entry which is preliminary data.</text>
</comment>
<proteinExistence type="inferred from homology"/>
<evidence type="ECO:0000256" key="6">
    <source>
        <dbReference type="ARBA" id="ARBA00022729"/>
    </source>
</evidence>
<dbReference type="GO" id="GO:0008250">
    <property type="term" value="C:oligosaccharyltransferase complex"/>
    <property type="evidence" value="ECO:0007669"/>
    <property type="project" value="UniProtKB-UniRule"/>
</dbReference>
<feature type="signal peptide" evidence="10">
    <location>
        <begin position="1"/>
        <end position="22"/>
    </location>
</feature>
<name>A0A8S0VQF1_CYCAE</name>
<evidence type="ECO:0000256" key="4">
    <source>
        <dbReference type="ARBA" id="ARBA00008905"/>
    </source>
</evidence>